<accession>A0ABS2LC80</accession>
<organism evidence="2 3">
    <name type="scientific">Oerskovia jenensis</name>
    <dbReference type="NCBI Taxonomy" id="162169"/>
    <lineage>
        <taxon>Bacteria</taxon>
        <taxon>Bacillati</taxon>
        <taxon>Actinomycetota</taxon>
        <taxon>Actinomycetes</taxon>
        <taxon>Micrococcales</taxon>
        <taxon>Cellulomonadaceae</taxon>
        <taxon>Oerskovia</taxon>
    </lineage>
</organism>
<proteinExistence type="predicted"/>
<feature type="transmembrane region" description="Helical" evidence="1">
    <location>
        <begin position="92"/>
        <end position="115"/>
    </location>
</feature>
<keyword evidence="1" id="KW-1133">Transmembrane helix</keyword>
<comment type="caution">
    <text evidence="2">The sequence shown here is derived from an EMBL/GenBank/DDBJ whole genome shotgun (WGS) entry which is preliminary data.</text>
</comment>
<dbReference type="RefSeq" id="WP_239525144.1">
    <property type="nucleotide sequence ID" value="NZ_BAAAVF010000002.1"/>
</dbReference>
<evidence type="ECO:0000256" key="1">
    <source>
        <dbReference type="SAM" id="Phobius"/>
    </source>
</evidence>
<dbReference type="Proteomes" id="UP000698059">
    <property type="component" value="Unassembled WGS sequence"/>
</dbReference>
<feature type="transmembrane region" description="Helical" evidence="1">
    <location>
        <begin position="127"/>
        <end position="151"/>
    </location>
</feature>
<feature type="transmembrane region" description="Helical" evidence="1">
    <location>
        <begin position="163"/>
        <end position="186"/>
    </location>
</feature>
<name>A0ABS2LC80_9CELL</name>
<feature type="transmembrane region" description="Helical" evidence="1">
    <location>
        <begin position="68"/>
        <end position="86"/>
    </location>
</feature>
<evidence type="ECO:0000313" key="2">
    <source>
        <dbReference type="EMBL" id="MBM7478035.1"/>
    </source>
</evidence>
<gene>
    <name evidence="2" type="ORF">JOD49_000955</name>
</gene>
<sequence length="195" mass="21317">MAVFGAQRDDWKAYVKARDDEWRAHVKVLDVSWGNRLANAAMQSTAAEFRSAQAVDEARFGRRAAKSGIAVGLALWLANMLAWMIVSDPATIIPRAVMLLLCLMVCHAVTVVWAVYRGAFNLRANHVLRYVILGAVLLILFGFGMVGMLVGSEVLSSSIFGTAMGWVLLLGIFSQIAFMVGASISLRRSNREKVA</sequence>
<evidence type="ECO:0000313" key="3">
    <source>
        <dbReference type="Proteomes" id="UP000698059"/>
    </source>
</evidence>
<reference evidence="2 3" key="1">
    <citation type="submission" date="2021-01" db="EMBL/GenBank/DDBJ databases">
        <title>Sequencing the genomes of 1000 actinobacteria strains.</title>
        <authorList>
            <person name="Klenk H.-P."/>
        </authorList>
    </citation>
    <scope>NUCLEOTIDE SEQUENCE [LARGE SCALE GENOMIC DNA]</scope>
    <source>
        <strain evidence="2 3">DSM 46000</strain>
    </source>
</reference>
<dbReference type="EMBL" id="JAFBBO010000001">
    <property type="protein sequence ID" value="MBM7478035.1"/>
    <property type="molecule type" value="Genomic_DNA"/>
</dbReference>
<keyword evidence="1" id="KW-0472">Membrane</keyword>
<keyword evidence="3" id="KW-1185">Reference proteome</keyword>
<keyword evidence="1" id="KW-0812">Transmembrane</keyword>
<protein>
    <submittedName>
        <fullName evidence="2">Uncharacterized protein</fullName>
    </submittedName>
</protein>